<dbReference type="InterPro" id="IPR054384">
    <property type="entry name" value="SecDF_P1_head"/>
</dbReference>
<dbReference type="NCBIfam" id="TIGR00916">
    <property type="entry name" value="2A0604s01"/>
    <property type="match status" value="1"/>
</dbReference>
<reference evidence="14 15" key="1">
    <citation type="submission" date="2019-01" db="EMBL/GenBank/DDBJ databases">
        <title>Litorilituus lipolytica sp. nov., isolated from intertidal sand of the Yellow Sea in China.</title>
        <authorList>
            <person name="Liu A."/>
        </authorList>
    </citation>
    <scope>NUCLEOTIDE SEQUENCE [LARGE SCALE GENOMIC DNA]</scope>
    <source>
        <strain evidence="14 15">RZ04</strain>
    </source>
</reference>
<evidence type="ECO:0000256" key="8">
    <source>
        <dbReference type="ARBA" id="ARBA00023136"/>
    </source>
</evidence>
<evidence type="ECO:0000259" key="12">
    <source>
        <dbReference type="Pfam" id="PF21760"/>
    </source>
</evidence>
<dbReference type="Gene3D" id="1.20.1640.10">
    <property type="entry name" value="Multidrug efflux transporter AcrB transmembrane domain"/>
    <property type="match status" value="1"/>
</dbReference>
<comment type="similarity">
    <text evidence="9">Belongs to the SecD/SecF family. SecD subfamily.</text>
</comment>
<sequence>MNFPKKAPRRIVKWQHLVLLLTLILMVISALPNFYGDKATLNITNKLEAPKHLTEQLIPELSPQTIKQLLHEQNIQVSSVKSSADGFSIVLAKQEHLAKAKQVLIDTLPDDKVVEGAIKNDSPSWLKQLGGQPIKLGLDLSGGVLFVLDVDIERAISDKVADIALDIKSLAREQRIRALKVKQVSATSIKVDFSSTNSKSTKALFKQVLSTYPELIQQKLSAQQVSFTFTEQATTTFRQQTMAQTLKTMRGRIEELGITEAVTQKQGKNRIRIELPGVHDPEEAKRIIGATASLDFYQLAKHNNSINVKHIRNEYGQLLSLNNKVIFSGSNIKNAQAGRDEMGSPLVNLRLDALGGKKMSDFSKRNIGAPMITVFSEYYRDANNELMKKSKVISEATIQGHLSSVFSITNMKSTAAAQELALLLRAGSLAAPVTIVKQRTIAATLGDDNIDNGVKALVIGVSITLIFMALWYRALGMIANVALACNLLSLLGLMSLLPGAVLTLPGIAGLVLTVGMAVDTNVLIFERIKEEIKKGLSPLLAIERGYKNASATIFDANITTMITGIILYSIGYGPVKGFALILCLGILTSMFTGILISKAITNVVINRNDTILLGAK</sequence>
<keyword evidence="15" id="KW-1185">Reference proteome</keyword>
<dbReference type="InterPro" id="IPR027398">
    <property type="entry name" value="SecD-TM"/>
</dbReference>
<dbReference type="Pfam" id="PF13721">
    <property type="entry name" value="SecD-TM1"/>
    <property type="match status" value="1"/>
</dbReference>
<dbReference type="NCBIfam" id="NF009545">
    <property type="entry name" value="PRK12933.1"/>
    <property type="match status" value="1"/>
</dbReference>
<feature type="domain" description="SecDF P1 head subdomain" evidence="13">
    <location>
        <begin position="315"/>
        <end position="431"/>
    </location>
</feature>
<keyword evidence="7 9" id="KW-0811">Translocation</keyword>
<evidence type="ECO:0000259" key="10">
    <source>
        <dbReference type="Pfam" id="PF02355"/>
    </source>
</evidence>
<keyword evidence="4 9" id="KW-0812">Transmembrane</keyword>
<comment type="subunit">
    <text evidence="9">Forms a complex with SecF. Part of the essential Sec protein translocation apparatus which comprises SecA, SecYEG and auxiliary proteins SecDF-YajC and YidC.</text>
</comment>
<protein>
    <recommendedName>
        <fullName evidence="9">Protein translocase subunit SecD</fullName>
    </recommendedName>
</protein>
<feature type="domain" description="SecD export protein N-terminal TM" evidence="11">
    <location>
        <begin position="13"/>
        <end position="114"/>
    </location>
</feature>
<dbReference type="AlphaFoldDB" id="A0A502L4I8"/>
<dbReference type="OrthoDB" id="9805019at2"/>
<dbReference type="GO" id="GO:0005886">
    <property type="term" value="C:plasma membrane"/>
    <property type="evidence" value="ECO:0007669"/>
    <property type="project" value="UniProtKB-SubCell"/>
</dbReference>
<dbReference type="Pfam" id="PF22599">
    <property type="entry name" value="SecDF_P1_head"/>
    <property type="match status" value="1"/>
</dbReference>
<comment type="subcellular location">
    <subcellularLocation>
        <location evidence="1 9">Cell membrane</location>
        <topology evidence="1 9">Multi-pass membrane protein</topology>
    </subcellularLocation>
</comment>
<proteinExistence type="inferred from homology"/>
<feature type="transmembrane region" description="Helical" evidence="9">
    <location>
        <begin position="507"/>
        <end position="528"/>
    </location>
</feature>
<feature type="transmembrane region" description="Helical" evidence="9">
    <location>
        <begin position="481"/>
        <end position="501"/>
    </location>
</feature>
<dbReference type="InterPro" id="IPR055344">
    <property type="entry name" value="SecD_SecF_C_bact"/>
</dbReference>
<evidence type="ECO:0000256" key="7">
    <source>
        <dbReference type="ARBA" id="ARBA00023010"/>
    </source>
</evidence>
<dbReference type="GO" id="GO:0015450">
    <property type="term" value="F:protein-transporting ATPase activity"/>
    <property type="evidence" value="ECO:0007669"/>
    <property type="project" value="InterPro"/>
</dbReference>
<dbReference type="SUPFAM" id="SSF82866">
    <property type="entry name" value="Multidrug efflux transporter AcrB transmembrane domain"/>
    <property type="match status" value="1"/>
</dbReference>
<dbReference type="Pfam" id="PF21760">
    <property type="entry name" value="SecD_1st"/>
    <property type="match status" value="1"/>
</dbReference>
<comment type="caution">
    <text evidence="14">The sequence shown here is derived from an EMBL/GenBank/DDBJ whole genome shotgun (WGS) entry which is preliminary data.</text>
</comment>
<dbReference type="Pfam" id="PF02355">
    <property type="entry name" value="SecD_SecF_C"/>
    <property type="match status" value="1"/>
</dbReference>
<comment type="caution">
    <text evidence="9">Lacks conserved residue(s) required for the propagation of feature annotation.</text>
</comment>
<dbReference type="PANTHER" id="PTHR30081:SF13">
    <property type="entry name" value="PROTEIN TRANSLOCASE SUBUNIT SECD"/>
    <property type="match status" value="1"/>
</dbReference>
<feature type="transmembrane region" description="Helical" evidence="9">
    <location>
        <begin position="549"/>
        <end position="571"/>
    </location>
</feature>
<evidence type="ECO:0000256" key="1">
    <source>
        <dbReference type="ARBA" id="ARBA00004651"/>
    </source>
</evidence>
<dbReference type="PANTHER" id="PTHR30081">
    <property type="entry name" value="PROTEIN-EXPORT MEMBRANE PROTEIN SEC"/>
    <property type="match status" value="1"/>
</dbReference>
<dbReference type="Gene3D" id="3.30.70.3400">
    <property type="match status" value="2"/>
</dbReference>
<keyword evidence="3 9" id="KW-1003">Cell membrane</keyword>
<dbReference type="EMBL" id="SAWY01000005">
    <property type="protein sequence ID" value="TPH18074.1"/>
    <property type="molecule type" value="Genomic_DNA"/>
</dbReference>
<dbReference type="NCBIfam" id="TIGR01129">
    <property type="entry name" value="secD"/>
    <property type="match status" value="1"/>
</dbReference>
<name>A0A502L4I8_9GAMM</name>
<evidence type="ECO:0000313" key="15">
    <source>
        <dbReference type="Proteomes" id="UP000315303"/>
    </source>
</evidence>
<dbReference type="InterPro" id="IPR048631">
    <property type="entry name" value="SecD_1st"/>
</dbReference>
<dbReference type="InterPro" id="IPR048634">
    <property type="entry name" value="SecD_SecF_C"/>
</dbReference>
<accession>A0A502L4I8</accession>
<keyword evidence="8 9" id="KW-0472">Membrane</keyword>
<dbReference type="HAMAP" id="MF_01463_B">
    <property type="entry name" value="SecD_B"/>
    <property type="match status" value="1"/>
</dbReference>
<feature type="transmembrane region" description="Helical" evidence="9">
    <location>
        <begin position="456"/>
        <end position="474"/>
    </location>
</feature>
<evidence type="ECO:0000256" key="2">
    <source>
        <dbReference type="ARBA" id="ARBA00022448"/>
    </source>
</evidence>
<keyword evidence="6 9" id="KW-1133">Transmembrane helix</keyword>
<feature type="transmembrane region" description="Helical" evidence="9">
    <location>
        <begin position="577"/>
        <end position="597"/>
    </location>
</feature>
<evidence type="ECO:0000256" key="5">
    <source>
        <dbReference type="ARBA" id="ARBA00022927"/>
    </source>
</evidence>
<feature type="domain" description="Protein translocase subunit SecDF P1" evidence="12">
    <location>
        <begin position="242"/>
        <end position="299"/>
    </location>
</feature>
<feature type="domain" description="Protein export membrane protein SecD/SecF C-terminal" evidence="10">
    <location>
        <begin position="433"/>
        <end position="604"/>
    </location>
</feature>
<dbReference type="GO" id="GO:0006605">
    <property type="term" value="P:protein targeting"/>
    <property type="evidence" value="ECO:0007669"/>
    <property type="project" value="UniProtKB-UniRule"/>
</dbReference>
<dbReference type="GO" id="GO:0065002">
    <property type="term" value="P:intracellular protein transmembrane transport"/>
    <property type="evidence" value="ECO:0007669"/>
    <property type="project" value="UniProtKB-UniRule"/>
</dbReference>
<evidence type="ECO:0000256" key="3">
    <source>
        <dbReference type="ARBA" id="ARBA00022475"/>
    </source>
</evidence>
<dbReference type="FunFam" id="1.20.1640.10:FF:000004">
    <property type="entry name" value="Protein translocase subunit SecD"/>
    <property type="match status" value="1"/>
</dbReference>
<evidence type="ECO:0000313" key="14">
    <source>
        <dbReference type="EMBL" id="TPH18074.1"/>
    </source>
</evidence>
<dbReference type="RefSeq" id="WP_140601702.1">
    <property type="nucleotide sequence ID" value="NZ_SAWY01000005.1"/>
</dbReference>
<evidence type="ECO:0000259" key="13">
    <source>
        <dbReference type="Pfam" id="PF22599"/>
    </source>
</evidence>
<organism evidence="14 15">
    <name type="scientific">Litorilituus lipolyticus</name>
    <dbReference type="NCBI Taxonomy" id="2491017"/>
    <lineage>
        <taxon>Bacteria</taxon>
        <taxon>Pseudomonadati</taxon>
        <taxon>Pseudomonadota</taxon>
        <taxon>Gammaproteobacteria</taxon>
        <taxon>Alteromonadales</taxon>
        <taxon>Colwelliaceae</taxon>
        <taxon>Litorilituus</taxon>
    </lineage>
</organism>
<dbReference type="InterPro" id="IPR005791">
    <property type="entry name" value="SecD"/>
</dbReference>
<dbReference type="Proteomes" id="UP000315303">
    <property type="component" value="Unassembled WGS sequence"/>
</dbReference>
<keyword evidence="2 9" id="KW-0813">Transport</keyword>
<evidence type="ECO:0000259" key="11">
    <source>
        <dbReference type="Pfam" id="PF13721"/>
    </source>
</evidence>
<gene>
    <name evidence="9 14" type="primary">secD</name>
    <name evidence="14" type="ORF">EPA86_02875</name>
</gene>
<dbReference type="InterPro" id="IPR022813">
    <property type="entry name" value="SecD/SecF_arch_bac"/>
</dbReference>
<evidence type="ECO:0000256" key="4">
    <source>
        <dbReference type="ARBA" id="ARBA00022692"/>
    </source>
</evidence>
<dbReference type="GO" id="GO:0043952">
    <property type="term" value="P:protein transport by the Sec complex"/>
    <property type="evidence" value="ECO:0007669"/>
    <property type="project" value="UniProtKB-UniRule"/>
</dbReference>
<keyword evidence="5 9" id="KW-0653">Protein transport</keyword>
<comment type="function">
    <text evidence="9">Part of the Sec protein translocase complex. Interacts with the SecYEG preprotein conducting channel. SecDF uses the proton motive force (PMF) to complete protein translocation after the ATP-dependent function of SecA.</text>
</comment>
<dbReference type="Gene3D" id="3.30.1360.200">
    <property type="match status" value="1"/>
</dbReference>
<evidence type="ECO:0000256" key="6">
    <source>
        <dbReference type="ARBA" id="ARBA00022989"/>
    </source>
</evidence>
<evidence type="ECO:0000256" key="9">
    <source>
        <dbReference type="HAMAP-Rule" id="MF_01463"/>
    </source>
</evidence>